<feature type="region of interest" description="Disordered" evidence="1">
    <location>
        <begin position="305"/>
        <end position="524"/>
    </location>
</feature>
<organism evidence="2">
    <name type="scientific">Dunaliella tertiolecta</name>
    <name type="common">Green alga</name>
    <dbReference type="NCBI Taxonomy" id="3047"/>
    <lineage>
        <taxon>Eukaryota</taxon>
        <taxon>Viridiplantae</taxon>
        <taxon>Chlorophyta</taxon>
        <taxon>core chlorophytes</taxon>
        <taxon>Chlorophyceae</taxon>
        <taxon>CS clade</taxon>
        <taxon>Chlamydomonadales</taxon>
        <taxon>Dunaliellaceae</taxon>
        <taxon>Dunaliella</taxon>
    </lineage>
</organism>
<feature type="compositionally biased region" description="Polar residues" evidence="1">
    <location>
        <begin position="329"/>
        <end position="341"/>
    </location>
</feature>
<feature type="region of interest" description="Disordered" evidence="1">
    <location>
        <begin position="561"/>
        <end position="622"/>
    </location>
</feature>
<feature type="compositionally biased region" description="Low complexity" evidence="1">
    <location>
        <begin position="308"/>
        <end position="321"/>
    </location>
</feature>
<accession>A0A7S3VS19</accession>
<feature type="compositionally biased region" description="Polar residues" evidence="1">
    <location>
        <begin position="590"/>
        <end position="600"/>
    </location>
</feature>
<protein>
    <submittedName>
        <fullName evidence="2">Uncharacterized protein</fullName>
    </submittedName>
</protein>
<proteinExistence type="predicted"/>
<dbReference type="EMBL" id="HBIP01030022">
    <property type="protein sequence ID" value="CAE0503114.1"/>
    <property type="molecule type" value="Transcribed_RNA"/>
</dbReference>
<feature type="region of interest" description="Disordered" evidence="1">
    <location>
        <begin position="220"/>
        <end position="247"/>
    </location>
</feature>
<feature type="compositionally biased region" description="Pro residues" evidence="1">
    <location>
        <begin position="511"/>
        <end position="524"/>
    </location>
</feature>
<gene>
    <name evidence="2" type="ORF">DTER00134_LOCUS18187</name>
</gene>
<feature type="compositionally biased region" description="Low complexity" evidence="1">
    <location>
        <begin position="342"/>
        <end position="353"/>
    </location>
</feature>
<feature type="compositionally biased region" description="Polar residues" evidence="1">
    <location>
        <begin position="567"/>
        <end position="583"/>
    </location>
</feature>
<evidence type="ECO:0000256" key="1">
    <source>
        <dbReference type="SAM" id="MobiDB-lite"/>
    </source>
</evidence>
<feature type="compositionally biased region" description="Low complexity" evidence="1">
    <location>
        <begin position="405"/>
        <end position="429"/>
    </location>
</feature>
<evidence type="ECO:0000313" key="2">
    <source>
        <dbReference type="EMBL" id="CAE0503114.1"/>
    </source>
</evidence>
<reference evidence="2" key="1">
    <citation type="submission" date="2021-01" db="EMBL/GenBank/DDBJ databases">
        <authorList>
            <person name="Corre E."/>
            <person name="Pelletier E."/>
            <person name="Niang G."/>
            <person name="Scheremetjew M."/>
            <person name="Finn R."/>
            <person name="Kale V."/>
            <person name="Holt S."/>
            <person name="Cochrane G."/>
            <person name="Meng A."/>
            <person name="Brown T."/>
            <person name="Cohen L."/>
        </authorList>
    </citation>
    <scope>NUCLEOTIDE SEQUENCE</scope>
    <source>
        <strain evidence="2">CCMP1320</strain>
    </source>
</reference>
<feature type="compositionally biased region" description="Low complexity" evidence="1">
    <location>
        <begin position="491"/>
        <end position="510"/>
    </location>
</feature>
<feature type="compositionally biased region" description="Polar residues" evidence="1">
    <location>
        <begin position="370"/>
        <end position="385"/>
    </location>
</feature>
<name>A0A7S3VS19_DUNTE</name>
<dbReference type="AlphaFoldDB" id="A0A7S3VS19"/>
<feature type="compositionally biased region" description="Polar residues" evidence="1">
    <location>
        <begin position="230"/>
        <end position="244"/>
    </location>
</feature>
<sequence length="622" mass="66641">MGSQSEEKRRARRGVPISGRAAALALQRKEEQKAALAHAKAVEDHKEAVRMYASIKLQRHKEACDAHLRLLLLCHPVELLPPASGILPVVIPTLLPLFKVVAANNKAGALVSVSDGQERYMLDKWTLAKHGGASWPPVYSCFSAFATPMEAISEHFPSNSVMLTAPKVLVQLEAVGQAYYHEKSRKWALSKARVTALLTQLNPTDTLDVHFALNSRDAPTAPLKQHAHPSATQNSVVHPSVQASPSPPLMEATITASPHAHSLPSSKMGATTTSFSSNIGATTTFPSHATTIGAQGGVCHSIASAPNPAAHTTSTVHAAHTPTPPYSYHPQQQHGVPQQLSTPHPQQQHTAPQCRDPLDDHMQHVPVATATHSTGQTDPIPTDSSHAAPVPHPQRCLGRPEQFKPSPRVSVPIERVSPSSSRPSPSTRPAFSLPPRFDSSYRTDSPPFQPPFDSAASIISRPPSLHHVPFNPAAGSHSSRPHSPPPPPALPASLSGMSIGVSSRSVSREPSPSPQPRVLRPPHPQLNALSLQAPSVPTLQAPEVSQAPEGTLPEPAAQLCRPLQHPQARSQASSTTLQHTATSLAPLPLQRSSTPHQPSHMQRHPAFSEKPPHLSWSVYDEI</sequence>